<dbReference type="Gene3D" id="2.60.40.790">
    <property type="match status" value="1"/>
</dbReference>
<dbReference type="GO" id="GO:0009408">
    <property type="term" value="P:response to heat"/>
    <property type="evidence" value="ECO:0007669"/>
    <property type="project" value="TreeGrafter"/>
</dbReference>
<evidence type="ECO:0000256" key="1">
    <source>
        <dbReference type="ARBA" id="ARBA00004123"/>
    </source>
</evidence>
<accession>L5MJJ0</accession>
<gene>
    <name evidence="7" type="ORF">MDA_GLEAN10002712</name>
</gene>
<dbReference type="GO" id="GO:0043066">
    <property type="term" value="P:negative regulation of apoptotic process"/>
    <property type="evidence" value="ECO:0007669"/>
    <property type="project" value="TreeGrafter"/>
</dbReference>
<keyword evidence="7" id="KW-0346">Stress response</keyword>
<dbReference type="GO" id="GO:0005737">
    <property type="term" value="C:cytoplasm"/>
    <property type="evidence" value="ECO:0007669"/>
    <property type="project" value="UniProtKB-SubCell"/>
</dbReference>
<feature type="domain" description="SHSP" evidence="6">
    <location>
        <begin position="21"/>
        <end position="129"/>
    </location>
</feature>
<evidence type="ECO:0000313" key="7">
    <source>
        <dbReference type="EMBL" id="ELK38521.1"/>
    </source>
</evidence>
<dbReference type="AlphaFoldDB" id="L5MJJ0"/>
<dbReference type="EMBL" id="KB098926">
    <property type="protein sequence ID" value="ELK38521.1"/>
    <property type="molecule type" value="Genomic_DNA"/>
</dbReference>
<sequence>MTLCRNRFGWVDRASACGLKGPSRQLSSGISEIQHTPDHWRVSLDVNHFAPEELTVKTKEGVVEISGKQEERQHEHGYISRCFTRKYTLPPGVDPILVSYSLSPEGTLTVETPMPKPASQSSEITIPVTFEARAQLGGPGAGKSEQFGTQ</sequence>
<comment type="subcellular location">
    <subcellularLocation>
        <location evidence="2">Cytoplasm</location>
    </subcellularLocation>
    <subcellularLocation>
        <location evidence="1">Nucleus</location>
    </subcellularLocation>
</comment>
<dbReference type="PROSITE" id="PS01031">
    <property type="entry name" value="SHSP"/>
    <property type="match status" value="1"/>
</dbReference>
<dbReference type="GO" id="GO:0042026">
    <property type="term" value="P:protein refolding"/>
    <property type="evidence" value="ECO:0007669"/>
    <property type="project" value="TreeGrafter"/>
</dbReference>
<name>L5MJJ0_MYODS</name>
<evidence type="ECO:0000256" key="5">
    <source>
        <dbReference type="RuleBase" id="RU003616"/>
    </source>
</evidence>
<dbReference type="Pfam" id="PF00011">
    <property type="entry name" value="HSP20"/>
    <property type="match status" value="1"/>
</dbReference>
<comment type="similarity">
    <text evidence="4 5">Belongs to the small heat shock protein (HSP20) family.</text>
</comment>
<evidence type="ECO:0000256" key="4">
    <source>
        <dbReference type="PROSITE-ProRule" id="PRU00285"/>
    </source>
</evidence>
<keyword evidence="8" id="KW-1185">Reference proteome</keyword>
<organism evidence="7 8">
    <name type="scientific">Myotis davidii</name>
    <name type="common">David's myotis</name>
    <dbReference type="NCBI Taxonomy" id="225400"/>
    <lineage>
        <taxon>Eukaryota</taxon>
        <taxon>Metazoa</taxon>
        <taxon>Chordata</taxon>
        <taxon>Craniata</taxon>
        <taxon>Vertebrata</taxon>
        <taxon>Euteleostomi</taxon>
        <taxon>Mammalia</taxon>
        <taxon>Eutheria</taxon>
        <taxon>Laurasiatheria</taxon>
        <taxon>Chiroptera</taxon>
        <taxon>Yangochiroptera</taxon>
        <taxon>Vespertilionidae</taxon>
        <taxon>Myotis</taxon>
    </lineage>
</organism>
<keyword evidence="3" id="KW-0963">Cytoplasm</keyword>
<evidence type="ECO:0000313" key="8">
    <source>
        <dbReference type="Proteomes" id="UP000010556"/>
    </source>
</evidence>
<dbReference type="InterPro" id="IPR001436">
    <property type="entry name" value="Alpha-crystallin/sHSP_animal"/>
</dbReference>
<proteinExistence type="inferred from homology"/>
<dbReference type="GO" id="GO:0051082">
    <property type="term" value="F:unfolded protein binding"/>
    <property type="evidence" value="ECO:0007669"/>
    <property type="project" value="TreeGrafter"/>
</dbReference>
<dbReference type="InterPro" id="IPR002068">
    <property type="entry name" value="A-crystallin/Hsp20_dom"/>
</dbReference>
<evidence type="ECO:0000259" key="6">
    <source>
        <dbReference type="PROSITE" id="PS01031"/>
    </source>
</evidence>
<dbReference type="PRINTS" id="PR00299">
    <property type="entry name" value="ACRYSTALLIN"/>
</dbReference>
<reference evidence="8" key="1">
    <citation type="journal article" date="2013" name="Science">
        <title>Comparative analysis of bat genomes provides insight into the evolution of flight and immunity.</title>
        <authorList>
            <person name="Zhang G."/>
            <person name="Cowled C."/>
            <person name="Shi Z."/>
            <person name="Huang Z."/>
            <person name="Bishop-Lilly K.A."/>
            <person name="Fang X."/>
            <person name="Wynne J.W."/>
            <person name="Xiong Z."/>
            <person name="Baker M.L."/>
            <person name="Zhao W."/>
            <person name="Tachedjian M."/>
            <person name="Zhu Y."/>
            <person name="Zhou P."/>
            <person name="Jiang X."/>
            <person name="Ng J."/>
            <person name="Yang L."/>
            <person name="Wu L."/>
            <person name="Xiao J."/>
            <person name="Feng Y."/>
            <person name="Chen Y."/>
            <person name="Sun X."/>
            <person name="Zhang Y."/>
            <person name="Marsh G.A."/>
            <person name="Crameri G."/>
            <person name="Broder C.C."/>
            <person name="Frey K.G."/>
            <person name="Wang L.F."/>
            <person name="Wang J."/>
        </authorList>
    </citation>
    <scope>NUCLEOTIDE SEQUENCE [LARGE SCALE GENOMIC DNA]</scope>
</reference>
<dbReference type="InterPro" id="IPR008978">
    <property type="entry name" value="HSP20-like_chaperone"/>
</dbReference>
<protein>
    <submittedName>
        <fullName evidence="7">Heat shock protein beta-1</fullName>
    </submittedName>
</protein>
<dbReference type="SUPFAM" id="SSF49764">
    <property type="entry name" value="HSP20-like chaperones"/>
    <property type="match status" value="1"/>
</dbReference>
<evidence type="ECO:0000256" key="2">
    <source>
        <dbReference type="ARBA" id="ARBA00004496"/>
    </source>
</evidence>
<dbReference type="PANTHER" id="PTHR45640">
    <property type="entry name" value="HEAT SHOCK PROTEIN HSP-12.2-RELATED"/>
    <property type="match status" value="1"/>
</dbReference>
<dbReference type="PANTHER" id="PTHR45640:SF7">
    <property type="entry name" value="HEAT SHOCK PROTEIN BETA-1"/>
    <property type="match status" value="1"/>
</dbReference>
<dbReference type="Proteomes" id="UP000010556">
    <property type="component" value="Unassembled WGS sequence"/>
</dbReference>
<evidence type="ECO:0000256" key="3">
    <source>
        <dbReference type="ARBA" id="ARBA00022490"/>
    </source>
</evidence>
<dbReference type="GO" id="GO:0005634">
    <property type="term" value="C:nucleus"/>
    <property type="evidence" value="ECO:0007669"/>
    <property type="project" value="UniProtKB-SubCell"/>
</dbReference>